<evidence type="ECO:0000256" key="1">
    <source>
        <dbReference type="SAM" id="MobiDB-lite"/>
    </source>
</evidence>
<dbReference type="RefSeq" id="WP_037792256.1">
    <property type="nucleotide sequence ID" value="NZ_CP108057.1"/>
</dbReference>
<feature type="compositionally biased region" description="Low complexity" evidence="1">
    <location>
        <begin position="56"/>
        <end position="74"/>
    </location>
</feature>
<feature type="signal peptide" evidence="2">
    <location>
        <begin position="1"/>
        <end position="18"/>
    </location>
</feature>
<dbReference type="InterPro" id="IPR005297">
    <property type="entry name" value="Lipoprotein_repeat"/>
</dbReference>
<feature type="compositionally biased region" description="Gly residues" evidence="1">
    <location>
        <begin position="192"/>
        <end position="208"/>
    </location>
</feature>
<evidence type="ECO:0000256" key="2">
    <source>
        <dbReference type="SAM" id="SignalP"/>
    </source>
</evidence>
<reference evidence="3" key="1">
    <citation type="submission" date="2022-10" db="EMBL/GenBank/DDBJ databases">
        <title>The complete genomes of actinobacterial strains from the NBC collection.</title>
        <authorList>
            <person name="Joergensen T.S."/>
            <person name="Alvarez Arevalo M."/>
            <person name="Sterndorff E.B."/>
            <person name="Faurdal D."/>
            <person name="Vuksanovic O."/>
            <person name="Mourched A.-S."/>
            <person name="Charusanti P."/>
            <person name="Shaw S."/>
            <person name="Blin K."/>
            <person name="Weber T."/>
        </authorList>
    </citation>
    <scope>NUCLEOTIDE SEQUENCE</scope>
    <source>
        <strain evidence="3">NBC_00283</strain>
    </source>
</reference>
<accession>A0ABZ1RGE6</accession>
<feature type="chain" id="PRO_5046056363" evidence="2">
    <location>
        <begin position="19"/>
        <end position="348"/>
    </location>
</feature>
<dbReference type="Proteomes" id="UP001432075">
    <property type="component" value="Chromosome"/>
</dbReference>
<name>A0ABZ1RGE6_9ACTN</name>
<protein>
    <submittedName>
        <fullName evidence="3">SCO0930 family lipoprotein</fullName>
    </submittedName>
</protein>
<gene>
    <name evidence="3" type="ORF">OHU17_06630</name>
</gene>
<dbReference type="EMBL" id="CP108057">
    <property type="protein sequence ID" value="WUO45534.1"/>
    <property type="molecule type" value="Genomic_DNA"/>
</dbReference>
<organism evidence="3 4">
    <name type="scientific">Streptomyces goshikiensis</name>
    <dbReference type="NCBI Taxonomy" id="1942"/>
    <lineage>
        <taxon>Bacteria</taxon>
        <taxon>Bacillati</taxon>
        <taxon>Actinomycetota</taxon>
        <taxon>Actinomycetes</taxon>
        <taxon>Kitasatosporales</taxon>
        <taxon>Streptomycetaceae</taxon>
        <taxon>Streptomyces</taxon>
    </lineage>
</organism>
<evidence type="ECO:0000313" key="3">
    <source>
        <dbReference type="EMBL" id="WUO45534.1"/>
    </source>
</evidence>
<proteinExistence type="predicted"/>
<dbReference type="PANTHER" id="PTHR39335:SF1">
    <property type="entry name" value="BLL4220 PROTEIN"/>
    <property type="match status" value="1"/>
</dbReference>
<dbReference type="PANTHER" id="PTHR39335">
    <property type="entry name" value="BLL4220 PROTEIN"/>
    <property type="match status" value="1"/>
</dbReference>
<sequence>MAAGSVAAVILLAAGCGAGDSTSAKSANSVLPASDSKAIGSGYGADSGYGSGGTGADPSGGSAAGAGDKAGPAGQLAVRDIPDVGSVVTDNAGATLYRFDKDGNKPPKSNCDGDCAKTWPAVPASDASASEGIDAALLGEVVRTDGSKQLTLGGWPVYRYAKDTQAGDAKGEGVGGTWHALAADGKKAIDQKGGGAKGGEQGGGGESGAGQDTAQKPAAGTGDKTGKAGAELSIVANEKLGKILVDAEGRTLYRFNKDSAWPMKFGCLGACLDTWKPAAPVDKAKASGIPSALVGSVKRPDGSMQLTIDCWPVYLFTGDTEPGQTNGHNKQGLWFAVNEAGKKVPAAG</sequence>
<keyword evidence="2" id="KW-0732">Signal</keyword>
<dbReference type="Pfam" id="PF03640">
    <property type="entry name" value="Lipoprotein_15"/>
    <property type="match status" value="4"/>
</dbReference>
<keyword evidence="4" id="KW-1185">Reference proteome</keyword>
<feature type="region of interest" description="Disordered" evidence="1">
    <location>
        <begin position="189"/>
        <end position="226"/>
    </location>
</feature>
<feature type="region of interest" description="Disordered" evidence="1">
    <location>
        <begin position="49"/>
        <end position="74"/>
    </location>
</feature>
<dbReference type="InterPro" id="IPR047910">
    <property type="entry name" value="SCO0930-like"/>
</dbReference>
<dbReference type="NCBIfam" id="NF040526">
    <property type="entry name" value="SCO0930_lipo"/>
    <property type="match status" value="1"/>
</dbReference>
<evidence type="ECO:0000313" key="4">
    <source>
        <dbReference type="Proteomes" id="UP001432075"/>
    </source>
</evidence>
<keyword evidence="3" id="KW-0449">Lipoprotein</keyword>